<dbReference type="InterPro" id="IPR011989">
    <property type="entry name" value="ARM-like"/>
</dbReference>
<dbReference type="Proteomes" id="UP000193136">
    <property type="component" value="Unassembled WGS sequence"/>
</dbReference>
<proteinExistence type="predicted"/>
<dbReference type="OrthoDB" id="9766168at2"/>
<sequence>MAENTPQNLDFDTKILSKFIYALNISRQHCLAYPAGHPQIQKSAEQLISLLRQLLEFRDALTLGITRRSLLVHGSALDQRNAVYRKLANELFNLGLAGLTFRRGLEHDELLRFQELSVQRPEDLAERGGLVEICRDLDLPHLNLTFIDYNSFSVTDEDEIGSSDALLEEEKSESLWDRFVSGLIAGDLSPDGDLKRNATVDPALVAEYLSRRREGADQEEVLASYEQTITSFLQELDLEGRSQSYRTEALGKLGSFVDGLSPELRRQFLSSTFNTLGAQNELAEEVLTHLSSDALFSALEDVNEKRLTIPPTIMNLLGKLSQHTSKETEQVGEAISSAELGEHLRSLFREDDPDRFIPGTYQHLLHSIVSMDDIPPLEGRAVEELRAEISAEPVDSQVCNVVIDLLGNEEGSEQDREELRQILLELLRYFLETGQFDYLVGLQRGPNRSAKCNGSTDLTKLLADNSFLEEILAAMSIWGKDKFAAITELIRKIGTPFIEPLINRMAVEKRMSLRRYYLDRLEEMGDAIREPVMLHLRDSRWYVVRNLVALLRRLNDPVTLHGIRSLINHPHPKVRVEVFKTLRQFNDPQANLYLARELDSGDRDRQWQAIRQLDGSFNPELFDSLLRLLEIKDQSADGFALKTAVVDALEPFGNPAALPVLERVLQTRSLLHGGRWLRLKQHIILSLRSYPHKEVGEILELLAAGGGDLGEQADALLKTLQRRTS</sequence>
<name>A0A1X0Y7U9_9BACT</name>
<dbReference type="RefSeq" id="WP_085009960.1">
    <property type="nucleotide sequence ID" value="NZ_NAAD01000006.1"/>
</dbReference>
<organism evidence="1 2">
    <name type="scientific">Geothermobacter hydrogeniphilus</name>
    <dbReference type="NCBI Taxonomy" id="1969733"/>
    <lineage>
        <taxon>Bacteria</taxon>
        <taxon>Pseudomonadati</taxon>
        <taxon>Thermodesulfobacteriota</taxon>
        <taxon>Desulfuromonadia</taxon>
        <taxon>Desulfuromonadales</taxon>
        <taxon>Geothermobacteraceae</taxon>
        <taxon>Geothermobacter</taxon>
    </lineage>
</organism>
<reference evidence="1 2" key="1">
    <citation type="submission" date="2017-03" db="EMBL/GenBank/DDBJ databases">
        <title>Genome sequence of Geothermobacter sp. EPR-M, Deep-Sea Iron Reducer.</title>
        <authorList>
            <person name="Tully B."/>
            <person name="Savalia P."/>
            <person name="Abuyen K."/>
            <person name="Baughan C."/>
            <person name="Romero E."/>
            <person name="Ronkowski C."/>
            <person name="Torres B."/>
            <person name="Tremblay J."/>
            <person name="Trujillo A."/>
            <person name="Tyler M."/>
            <person name="Perez-Rodriguez I."/>
            <person name="Amend J."/>
        </authorList>
    </citation>
    <scope>NUCLEOTIDE SEQUENCE [LARGE SCALE GENOMIC DNA]</scope>
    <source>
        <strain evidence="1 2">EPR-M</strain>
    </source>
</reference>
<evidence type="ECO:0000313" key="1">
    <source>
        <dbReference type="EMBL" id="ORJ61281.1"/>
    </source>
</evidence>
<evidence type="ECO:0000313" key="2">
    <source>
        <dbReference type="Proteomes" id="UP000193136"/>
    </source>
</evidence>
<dbReference type="STRING" id="1969733.B5V00_06490"/>
<dbReference type="Gene3D" id="1.25.10.10">
    <property type="entry name" value="Leucine-rich Repeat Variant"/>
    <property type="match status" value="1"/>
</dbReference>
<dbReference type="EMBL" id="NAAD01000006">
    <property type="protein sequence ID" value="ORJ61281.1"/>
    <property type="molecule type" value="Genomic_DNA"/>
</dbReference>
<comment type="caution">
    <text evidence="1">The sequence shown here is derived from an EMBL/GenBank/DDBJ whole genome shotgun (WGS) entry which is preliminary data.</text>
</comment>
<evidence type="ECO:0008006" key="3">
    <source>
        <dbReference type="Google" id="ProtNLM"/>
    </source>
</evidence>
<keyword evidence="2" id="KW-1185">Reference proteome</keyword>
<gene>
    <name evidence="1" type="ORF">B5V00_06490</name>
</gene>
<dbReference type="InterPro" id="IPR016024">
    <property type="entry name" value="ARM-type_fold"/>
</dbReference>
<dbReference type="AlphaFoldDB" id="A0A1X0Y7U9"/>
<dbReference type="SUPFAM" id="SSF48371">
    <property type="entry name" value="ARM repeat"/>
    <property type="match status" value="1"/>
</dbReference>
<accession>A0A1X0Y7U9</accession>
<protein>
    <recommendedName>
        <fullName evidence="3">HEAT repeat domain-containing protein</fullName>
    </recommendedName>
</protein>